<evidence type="ECO:0000256" key="1">
    <source>
        <dbReference type="SAM" id="MobiDB-lite"/>
    </source>
</evidence>
<dbReference type="InterPro" id="IPR055951">
    <property type="entry name" value="DUF7529"/>
</dbReference>
<accession>U1N2L2</accession>
<dbReference type="STRING" id="1238424.J07HQW1_00773"/>
<dbReference type="Proteomes" id="UP000030649">
    <property type="component" value="Unassembled WGS sequence"/>
</dbReference>
<dbReference type="AlphaFoldDB" id="U1N2L2"/>
<name>U1N2L2_9EURY</name>
<protein>
    <submittedName>
        <fullName evidence="2">Uncharacterized protein</fullName>
    </submittedName>
</protein>
<gene>
    <name evidence="2" type="ORF">J07HQW1_00773</name>
</gene>
<dbReference type="HOGENOM" id="CLU_092285_0_1_2"/>
<reference evidence="2 3" key="1">
    <citation type="journal article" date="2013" name="PLoS ONE">
        <title>Assembly-driven community genomics of a hypersaline microbial ecosystem.</title>
        <authorList>
            <person name="Podell S."/>
            <person name="Ugalde J.A."/>
            <person name="Narasingarao P."/>
            <person name="Banfield J.F."/>
            <person name="Heidelberg K.B."/>
            <person name="Allen E.E."/>
        </authorList>
    </citation>
    <scope>NUCLEOTIDE SEQUENCE [LARGE SCALE GENOMIC DNA]</scope>
    <source>
        <strain evidence="3">J07HQW1</strain>
    </source>
</reference>
<dbReference type="EMBL" id="KE356560">
    <property type="protein sequence ID" value="ERG90745.1"/>
    <property type="molecule type" value="Genomic_DNA"/>
</dbReference>
<proteinExistence type="predicted"/>
<dbReference type="Pfam" id="PF24373">
    <property type="entry name" value="DUF7529"/>
    <property type="match status" value="2"/>
</dbReference>
<evidence type="ECO:0000313" key="2">
    <source>
        <dbReference type="EMBL" id="ERG90745.1"/>
    </source>
</evidence>
<sequence>MRIGPDSGIPGEQSREHDMRANPAHIAAGSDAVRDGWKATIEDTYRMVDDRETDGYQTALVVTAETAPRGPDGDVEEIDNKNMSDDIDLTDSVMTAPPECSTAPNWGLTHIVPRNAAETIELIEPPFTVDETLVYQRVVEGTVFIVTECICIEEMSPPRSLFIAGAYSITHATSLVRVATNCNRMVSHLRYLDGTHIATLSHDDPTAFFPNPERFLDVGLSGD</sequence>
<feature type="region of interest" description="Disordered" evidence="1">
    <location>
        <begin position="1"/>
        <end position="27"/>
    </location>
</feature>
<organism evidence="2 3">
    <name type="scientific">Haloquadratum walsbyi J07HQW1</name>
    <dbReference type="NCBI Taxonomy" id="1238424"/>
    <lineage>
        <taxon>Archaea</taxon>
        <taxon>Methanobacteriati</taxon>
        <taxon>Methanobacteriota</taxon>
        <taxon>Stenosarchaea group</taxon>
        <taxon>Halobacteria</taxon>
        <taxon>Halobacteriales</taxon>
        <taxon>Haloferacaceae</taxon>
        <taxon>Haloquadratum</taxon>
    </lineage>
</organism>
<evidence type="ECO:0000313" key="3">
    <source>
        <dbReference type="Proteomes" id="UP000030649"/>
    </source>
</evidence>